<evidence type="ECO:0000313" key="2">
    <source>
        <dbReference type="EMBL" id="HIZ09244.1"/>
    </source>
</evidence>
<protein>
    <recommendedName>
        <fullName evidence="4">DUF4367 domain-containing protein</fullName>
    </recommendedName>
</protein>
<keyword evidence="1" id="KW-0812">Transmembrane</keyword>
<proteinExistence type="predicted"/>
<evidence type="ECO:0000313" key="3">
    <source>
        <dbReference type="Proteomes" id="UP000824025"/>
    </source>
</evidence>
<feature type="transmembrane region" description="Helical" evidence="1">
    <location>
        <begin position="56"/>
        <end position="77"/>
    </location>
</feature>
<accession>A0A9D2D652</accession>
<evidence type="ECO:0008006" key="4">
    <source>
        <dbReference type="Google" id="ProtNLM"/>
    </source>
</evidence>
<dbReference type="AlphaFoldDB" id="A0A9D2D652"/>
<name>A0A9D2D652_9FIRM</name>
<reference evidence="2" key="2">
    <citation type="submission" date="2021-04" db="EMBL/GenBank/DDBJ databases">
        <authorList>
            <person name="Gilroy R."/>
        </authorList>
    </citation>
    <scope>NUCLEOTIDE SEQUENCE</scope>
    <source>
        <strain evidence="2">CHK192-19661</strain>
    </source>
</reference>
<organism evidence="2 3">
    <name type="scientific">Candidatus Borkfalkia avicola</name>
    <dbReference type="NCBI Taxonomy" id="2838503"/>
    <lineage>
        <taxon>Bacteria</taxon>
        <taxon>Bacillati</taxon>
        <taxon>Bacillota</taxon>
        <taxon>Clostridia</taxon>
        <taxon>Christensenellales</taxon>
        <taxon>Christensenellaceae</taxon>
        <taxon>Candidatus Borkfalkia</taxon>
    </lineage>
</organism>
<keyword evidence="1" id="KW-0472">Membrane</keyword>
<dbReference type="Proteomes" id="UP000824025">
    <property type="component" value="Unassembled WGS sequence"/>
</dbReference>
<evidence type="ECO:0000256" key="1">
    <source>
        <dbReference type="SAM" id="Phobius"/>
    </source>
</evidence>
<dbReference type="EMBL" id="DXCF01000009">
    <property type="protein sequence ID" value="HIZ09244.1"/>
    <property type="molecule type" value="Genomic_DNA"/>
</dbReference>
<gene>
    <name evidence="2" type="ORF">H9726_02025</name>
</gene>
<reference evidence="2" key="1">
    <citation type="journal article" date="2021" name="PeerJ">
        <title>Extensive microbial diversity within the chicken gut microbiome revealed by metagenomics and culture.</title>
        <authorList>
            <person name="Gilroy R."/>
            <person name="Ravi A."/>
            <person name="Getino M."/>
            <person name="Pursley I."/>
            <person name="Horton D.L."/>
            <person name="Alikhan N.F."/>
            <person name="Baker D."/>
            <person name="Gharbi K."/>
            <person name="Hall N."/>
            <person name="Watson M."/>
            <person name="Adriaenssens E.M."/>
            <person name="Foster-Nyarko E."/>
            <person name="Jarju S."/>
            <person name="Secka A."/>
            <person name="Antonio M."/>
            <person name="Oren A."/>
            <person name="Chaudhuri R.R."/>
            <person name="La Ragione R."/>
            <person name="Hildebrand F."/>
            <person name="Pallen M.J."/>
        </authorList>
    </citation>
    <scope>NUCLEOTIDE SEQUENCE</scope>
    <source>
        <strain evidence="2">CHK192-19661</strain>
    </source>
</reference>
<comment type="caution">
    <text evidence="2">The sequence shown here is derived from an EMBL/GenBank/DDBJ whole genome shotgun (WGS) entry which is preliminary data.</text>
</comment>
<keyword evidence="1" id="KW-1133">Transmembrane helix</keyword>
<sequence length="231" mass="26722">MGRFERKIKQRMQRNVEDFDVWFAKNREKLGNFAAQSDEEEESENGVKKLKKKAKWLIPLAFVLLAVCVTLCFLPVMRGGQAPGSQPALTFGDEAVYNAEMTDEQIREVQAAKPVLSDFYIAAGRSAWLIKDDSLVFQTLDAELELTDYYLVTIQIEYNQYYNFIAKYMYEELETETSSGGYQIRYSQVGTDDSGLYLYRMRTEKDGQTIYWEIHCFEESIGQFIEQVFAG</sequence>